<dbReference type="EMBL" id="JANPWB010000003">
    <property type="protein sequence ID" value="KAJ1198595.1"/>
    <property type="molecule type" value="Genomic_DNA"/>
</dbReference>
<dbReference type="Proteomes" id="UP001066276">
    <property type="component" value="Chromosome 2_1"/>
</dbReference>
<gene>
    <name evidence="2" type="ORF">NDU88_002434</name>
</gene>
<keyword evidence="3" id="KW-1185">Reference proteome</keyword>
<accession>A0AAV7VDQ0</accession>
<dbReference type="AlphaFoldDB" id="A0AAV7VDQ0"/>
<protein>
    <submittedName>
        <fullName evidence="2">Uncharacterized protein</fullName>
    </submittedName>
</protein>
<organism evidence="2 3">
    <name type="scientific">Pleurodeles waltl</name>
    <name type="common">Iberian ribbed newt</name>
    <dbReference type="NCBI Taxonomy" id="8319"/>
    <lineage>
        <taxon>Eukaryota</taxon>
        <taxon>Metazoa</taxon>
        <taxon>Chordata</taxon>
        <taxon>Craniata</taxon>
        <taxon>Vertebrata</taxon>
        <taxon>Euteleostomi</taxon>
        <taxon>Amphibia</taxon>
        <taxon>Batrachia</taxon>
        <taxon>Caudata</taxon>
        <taxon>Salamandroidea</taxon>
        <taxon>Salamandridae</taxon>
        <taxon>Pleurodelinae</taxon>
        <taxon>Pleurodeles</taxon>
    </lineage>
</organism>
<name>A0AAV7VDQ0_PLEWA</name>
<evidence type="ECO:0000313" key="2">
    <source>
        <dbReference type="EMBL" id="KAJ1198595.1"/>
    </source>
</evidence>
<feature type="compositionally biased region" description="Basic and acidic residues" evidence="1">
    <location>
        <begin position="21"/>
        <end position="30"/>
    </location>
</feature>
<sequence length="72" mass="7629">MRKKAGRVAEQAPLSSQNKGKRGEGVLEESTRAGTIKMAACIGDRQETILILSDSEGDDPVGIRGIKSSVTE</sequence>
<evidence type="ECO:0000256" key="1">
    <source>
        <dbReference type="SAM" id="MobiDB-lite"/>
    </source>
</evidence>
<evidence type="ECO:0000313" key="3">
    <source>
        <dbReference type="Proteomes" id="UP001066276"/>
    </source>
</evidence>
<feature type="region of interest" description="Disordered" evidence="1">
    <location>
        <begin position="1"/>
        <end position="30"/>
    </location>
</feature>
<reference evidence="2" key="1">
    <citation type="journal article" date="2022" name="bioRxiv">
        <title>Sequencing and chromosome-scale assembly of the giantPleurodeles waltlgenome.</title>
        <authorList>
            <person name="Brown T."/>
            <person name="Elewa A."/>
            <person name="Iarovenko S."/>
            <person name="Subramanian E."/>
            <person name="Araus A.J."/>
            <person name="Petzold A."/>
            <person name="Susuki M."/>
            <person name="Suzuki K.-i.T."/>
            <person name="Hayashi T."/>
            <person name="Toyoda A."/>
            <person name="Oliveira C."/>
            <person name="Osipova E."/>
            <person name="Leigh N.D."/>
            <person name="Simon A."/>
            <person name="Yun M.H."/>
        </authorList>
    </citation>
    <scope>NUCLEOTIDE SEQUENCE</scope>
    <source>
        <strain evidence="2">20211129_DDA</strain>
        <tissue evidence="2">Liver</tissue>
    </source>
</reference>
<comment type="caution">
    <text evidence="2">The sequence shown here is derived from an EMBL/GenBank/DDBJ whole genome shotgun (WGS) entry which is preliminary data.</text>
</comment>
<feature type="region of interest" description="Disordered" evidence="1">
    <location>
        <begin position="53"/>
        <end position="72"/>
    </location>
</feature>
<proteinExistence type="predicted"/>